<gene>
    <name evidence="1" type="ORF">MCNS_01630</name>
</gene>
<proteinExistence type="predicted"/>
<accession>A0A1X1T6S6</accession>
<dbReference type="Proteomes" id="UP000467385">
    <property type="component" value="Chromosome"/>
</dbReference>
<reference evidence="1 2" key="1">
    <citation type="journal article" date="2019" name="Emerg. Microbes Infect.">
        <title>Comprehensive subspecies identification of 175 nontuberculous mycobacteria species based on 7547 genomic profiles.</title>
        <authorList>
            <person name="Matsumoto Y."/>
            <person name="Kinjo T."/>
            <person name="Motooka D."/>
            <person name="Nabeya D."/>
            <person name="Jung N."/>
            <person name="Uechi K."/>
            <person name="Horii T."/>
            <person name="Iida T."/>
            <person name="Fujita J."/>
            <person name="Nakamura S."/>
        </authorList>
    </citation>
    <scope>NUCLEOTIDE SEQUENCE [LARGE SCALE GENOMIC DNA]</scope>
    <source>
        <strain evidence="1 2">JCM 14738</strain>
    </source>
</reference>
<evidence type="ECO:0000313" key="2">
    <source>
        <dbReference type="Proteomes" id="UP000467385"/>
    </source>
</evidence>
<dbReference type="OrthoDB" id="9905799at2"/>
<organism evidence="1 2">
    <name type="scientific">Mycobacterium conspicuum</name>
    <dbReference type="NCBI Taxonomy" id="44010"/>
    <lineage>
        <taxon>Bacteria</taxon>
        <taxon>Bacillati</taxon>
        <taxon>Actinomycetota</taxon>
        <taxon>Actinomycetes</taxon>
        <taxon>Mycobacteriales</taxon>
        <taxon>Mycobacteriaceae</taxon>
        <taxon>Mycobacterium</taxon>
    </lineage>
</organism>
<dbReference type="EMBL" id="AP022613">
    <property type="protein sequence ID" value="BBZ37100.1"/>
    <property type="molecule type" value="Genomic_DNA"/>
</dbReference>
<sequence length="97" mass="11111">MQPLWTDESELLLRVVETDPDWIAVADSFSGNKGYDTKDGRGPDPLCPECGTVWTSIYMKIWQRGDFTICIDTFDCEHSHRWTRSTGPHLMSLDDES</sequence>
<evidence type="ECO:0000313" key="1">
    <source>
        <dbReference type="EMBL" id="BBZ37100.1"/>
    </source>
</evidence>
<dbReference type="AlphaFoldDB" id="A0A1X1T6S6"/>
<keyword evidence="2" id="KW-1185">Reference proteome</keyword>
<protein>
    <submittedName>
        <fullName evidence="1">Uncharacterized protein</fullName>
    </submittedName>
</protein>
<name>A0A1X1T6S6_9MYCO</name>
<dbReference type="RefSeq" id="WP_085233769.1">
    <property type="nucleotide sequence ID" value="NZ_AP022613.1"/>
</dbReference>